<protein>
    <submittedName>
        <fullName evidence="1">Uncharacterized protein</fullName>
    </submittedName>
</protein>
<dbReference type="OrthoDB" id="1355945at2"/>
<dbReference type="Proteomes" id="UP000028713">
    <property type="component" value="Unassembled WGS sequence"/>
</dbReference>
<dbReference type="AlphaFoldDB" id="A0A085Z342"/>
<dbReference type="RefSeq" id="WP_034678161.1">
    <property type="nucleotide sequence ID" value="NZ_FPAP01000002.1"/>
</dbReference>
<sequence length="160" mass="17972">MKSESKENGREKTPPMISLLPTTLIQSLVDNYHNNQLSFINENLSVEDAHSIWFDLPTLKSFIEDIEEQAAIIDPNVTDADLGIRFYYAAYPEFPVAPVPSDYALRHTLVMIPTKKEDGLNYDFNPCEEEGKSLAIRPVMALAQNHGSLVPPDTSTVETY</sequence>
<gene>
    <name evidence="1" type="ORF">IX39_15690</name>
</gene>
<keyword evidence="2" id="KW-1185">Reference proteome</keyword>
<comment type="caution">
    <text evidence="1">The sequence shown here is derived from an EMBL/GenBank/DDBJ whole genome shotgun (WGS) entry which is preliminary data.</text>
</comment>
<organism evidence="1 2">
    <name type="scientific">Chryseobacterium formosense</name>
    <dbReference type="NCBI Taxonomy" id="236814"/>
    <lineage>
        <taxon>Bacteria</taxon>
        <taxon>Pseudomonadati</taxon>
        <taxon>Bacteroidota</taxon>
        <taxon>Flavobacteriia</taxon>
        <taxon>Flavobacteriales</taxon>
        <taxon>Weeksellaceae</taxon>
        <taxon>Chryseobacterium group</taxon>
        <taxon>Chryseobacterium</taxon>
    </lineage>
</organism>
<evidence type="ECO:0000313" key="1">
    <source>
        <dbReference type="EMBL" id="KFE98855.1"/>
    </source>
</evidence>
<reference evidence="1 2" key="1">
    <citation type="submission" date="2014-07" db="EMBL/GenBank/DDBJ databases">
        <title>Genome of Chryseobacterium formosense LMG 24722.</title>
        <authorList>
            <person name="Pipes S.E."/>
            <person name="Stropko S.J."/>
            <person name="Newman J.D."/>
        </authorList>
    </citation>
    <scope>NUCLEOTIDE SEQUENCE [LARGE SCALE GENOMIC DNA]</scope>
    <source>
        <strain evidence="1 2">LMG 24722</strain>
    </source>
</reference>
<dbReference type="eggNOG" id="ENOG5032UVU">
    <property type="taxonomic scope" value="Bacteria"/>
</dbReference>
<evidence type="ECO:0000313" key="2">
    <source>
        <dbReference type="Proteomes" id="UP000028713"/>
    </source>
</evidence>
<name>A0A085Z342_9FLAO</name>
<proteinExistence type="predicted"/>
<accession>A0A085Z342</accession>
<dbReference type="EMBL" id="JPRP01000002">
    <property type="protein sequence ID" value="KFE98855.1"/>
    <property type="molecule type" value="Genomic_DNA"/>
</dbReference>
<dbReference type="STRING" id="236814.IX39_15690"/>